<gene>
    <name evidence="1" type="ORF">ARMOST_17383</name>
</gene>
<organism evidence="1 2">
    <name type="scientific">Armillaria ostoyae</name>
    <name type="common">Armillaria root rot fungus</name>
    <dbReference type="NCBI Taxonomy" id="47428"/>
    <lineage>
        <taxon>Eukaryota</taxon>
        <taxon>Fungi</taxon>
        <taxon>Dikarya</taxon>
        <taxon>Basidiomycota</taxon>
        <taxon>Agaricomycotina</taxon>
        <taxon>Agaricomycetes</taxon>
        <taxon>Agaricomycetidae</taxon>
        <taxon>Agaricales</taxon>
        <taxon>Marasmiineae</taxon>
        <taxon>Physalacriaceae</taxon>
        <taxon>Armillaria</taxon>
    </lineage>
</organism>
<name>A0A284RYU0_ARMOS</name>
<sequence length="444" mass="50337">MLVRMITLEYDFLLTKIDSIPPPSPIYTGFTTPPSTEPPVPQEIIDYILDLCILTSGNPKETVYNSSLASPVTKPRSQAHLFYSITINDEYPPAKWLDFFVGRQHLSTAITSLKIMTMEPSWEADLALLMTLLDMERTPLTVLTVANCDIRMLLRCGPFWSRVKRLYMIRCIHEPSSLLRWLQSLPAVREVFYIGDALVPLRPMPITTDLTVNAPLLPTLTTFMCQPAFTSHAANPVMWLPSQMMPVFKALSVLLFSVDPDQFHILTQIIATCGPTLECLSVTWRDWHRKTQPTLDLSKCIELKSLDFDDDQAPISTLLDAIDTLPRSGQQHEVTFQVKSSQNTVLPSDDALERLGRKVNSGQIVGIGGCCDVTYYSRWLMYNLLIPPMAVRTLQKCKFSRKEYHMTVTEEPYGDDAKTVIWDIHTGARLEESLKELMFPIYIG</sequence>
<keyword evidence="2" id="KW-1185">Reference proteome</keyword>
<protein>
    <submittedName>
        <fullName evidence="1">Uncharacterized protein</fullName>
    </submittedName>
</protein>
<evidence type="ECO:0000313" key="1">
    <source>
        <dbReference type="EMBL" id="SJL13932.1"/>
    </source>
</evidence>
<dbReference type="Proteomes" id="UP000219338">
    <property type="component" value="Unassembled WGS sequence"/>
</dbReference>
<dbReference type="EMBL" id="FUEG01000021">
    <property type="protein sequence ID" value="SJL13932.1"/>
    <property type="molecule type" value="Genomic_DNA"/>
</dbReference>
<evidence type="ECO:0000313" key="2">
    <source>
        <dbReference type="Proteomes" id="UP000219338"/>
    </source>
</evidence>
<dbReference type="OrthoDB" id="10444804at2759"/>
<dbReference type="AlphaFoldDB" id="A0A284RYU0"/>
<proteinExistence type="predicted"/>
<accession>A0A284RYU0</accession>
<reference evidence="2" key="1">
    <citation type="journal article" date="2017" name="Nat. Ecol. Evol.">
        <title>Genome expansion and lineage-specific genetic innovations in the forest pathogenic fungi Armillaria.</title>
        <authorList>
            <person name="Sipos G."/>
            <person name="Prasanna A.N."/>
            <person name="Walter M.C."/>
            <person name="O'Connor E."/>
            <person name="Balint B."/>
            <person name="Krizsan K."/>
            <person name="Kiss B."/>
            <person name="Hess J."/>
            <person name="Varga T."/>
            <person name="Slot J."/>
            <person name="Riley R."/>
            <person name="Boka B."/>
            <person name="Rigling D."/>
            <person name="Barry K."/>
            <person name="Lee J."/>
            <person name="Mihaltcheva S."/>
            <person name="LaButti K."/>
            <person name="Lipzen A."/>
            <person name="Waldron R."/>
            <person name="Moloney N.M."/>
            <person name="Sperisen C."/>
            <person name="Kredics L."/>
            <person name="Vagvoelgyi C."/>
            <person name="Patrignani A."/>
            <person name="Fitzpatrick D."/>
            <person name="Nagy I."/>
            <person name="Doyle S."/>
            <person name="Anderson J.B."/>
            <person name="Grigoriev I.V."/>
            <person name="Gueldener U."/>
            <person name="Muensterkoetter M."/>
            <person name="Nagy L.G."/>
        </authorList>
    </citation>
    <scope>NUCLEOTIDE SEQUENCE [LARGE SCALE GENOMIC DNA]</scope>
    <source>
        <strain evidence="2">C18/9</strain>
    </source>
</reference>